<evidence type="ECO:0000313" key="2">
    <source>
        <dbReference type="Proteomes" id="UP001189429"/>
    </source>
</evidence>
<name>A0ABN9QE16_9DINO</name>
<dbReference type="EMBL" id="CAUYUJ010002935">
    <property type="protein sequence ID" value="CAK0803047.1"/>
    <property type="molecule type" value="Genomic_DNA"/>
</dbReference>
<keyword evidence="2" id="KW-1185">Reference proteome</keyword>
<dbReference type="Proteomes" id="UP001189429">
    <property type="component" value="Unassembled WGS sequence"/>
</dbReference>
<proteinExistence type="predicted"/>
<feature type="non-terminal residue" evidence="1">
    <location>
        <position position="246"/>
    </location>
</feature>
<gene>
    <name evidence="1" type="ORF">PCOR1329_LOCUS10361</name>
</gene>
<evidence type="ECO:0000313" key="1">
    <source>
        <dbReference type="EMBL" id="CAK0803047.1"/>
    </source>
</evidence>
<protein>
    <submittedName>
        <fullName evidence="1">Uncharacterized protein</fullName>
    </submittedName>
</protein>
<reference evidence="1" key="1">
    <citation type="submission" date="2023-10" db="EMBL/GenBank/DDBJ databases">
        <authorList>
            <person name="Chen Y."/>
            <person name="Shah S."/>
            <person name="Dougan E. K."/>
            <person name="Thang M."/>
            <person name="Chan C."/>
        </authorList>
    </citation>
    <scope>NUCLEOTIDE SEQUENCE [LARGE SCALE GENOMIC DNA]</scope>
</reference>
<sequence>MDSRRKKAFFEQWFADKLKSTQGANKLKTTRSSVSETKKETCVEWMSKEMAETRLEGRPDPNTGLAGENDLECKFWFDQGAETEFDRRQKGAENDRELGAAEKVEEAKAHFDSIIDGGAGGSGAAAPSTIEAKKEFGEFTKTVESFKADPKSTCRNVATVLTELKRISTQTRDNKYAATVRGGAKSLAPKAKRVFNILNDLHSEDCKVGAAILAMAQLLDPCFEKYNEISEWFSKPNGEKPAKELE</sequence>
<comment type="caution">
    <text evidence="1">The sequence shown here is derived from an EMBL/GenBank/DDBJ whole genome shotgun (WGS) entry which is preliminary data.</text>
</comment>
<organism evidence="1 2">
    <name type="scientific">Prorocentrum cordatum</name>
    <dbReference type="NCBI Taxonomy" id="2364126"/>
    <lineage>
        <taxon>Eukaryota</taxon>
        <taxon>Sar</taxon>
        <taxon>Alveolata</taxon>
        <taxon>Dinophyceae</taxon>
        <taxon>Prorocentrales</taxon>
        <taxon>Prorocentraceae</taxon>
        <taxon>Prorocentrum</taxon>
    </lineage>
</organism>
<accession>A0ABN9QE16</accession>